<dbReference type="HAMAP" id="MF_00211">
    <property type="entry name" value="TrpD"/>
    <property type="match status" value="1"/>
</dbReference>
<dbReference type="InterPro" id="IPR005940">
    <property type="entry name" value="Anthranilate_Pribosyl_Tfrase"/>
</dbReference>
<evidence type="ECO:0000256" key="5">
    <source>
        <dbReference type="ARBA" id="ARBA00022822"/>
    </source>
</evidence>
<dbReference type="Gene3D" id="3.40.50.880">
    <property type="match status" value="1"/>
</dbReference>
<proteinExistence type="inferred from homology"/>
<comment type="caution">
    <text evidence="10">Lacks conserved residue(s) required for the propagation of feature annotation.</text>
</comment>
<feature type="binding site" evidence="10">
    <location>
        <position position="426"/>
    </location>
    <ligand>
        <name>Mg(2+)</name>
        <dbReference type="ChEBI" id="CHEBI:18420"/>
        <label>2</label>
    </ligand>
</feature>
<dbReference type="GO" id="GO:0005829">
    <property type="term" value="C:cytosol"/>
    <property type="evidence" value="ECO:0007669"/>
    <property type="project" value="TreeGrafter"/>
</dbReference>
<reference evidence="14" key="1">
    <citation type="journal article" date="2015" name="ISME J.">
        <title>Aquifer environment selects for microbial species cohorts in sediment and groundwater.</title>
        <authorList>
            <person name="Hug L.A."/>
            <person name="Thomas B.C."/>
            <person name="Brown C.T."/>
            <person name="Frischkorn K.R."/>
            <person name="Williams K.H."/>
            <person name="Tringe S.G."/>
            <person name="Banfield J.F."/>
        </authorList>
    </citation>
    <scope>NUCLEOTIDE SEQUENCE</scope>
</reference>
<comment type="function">
    <text evidence="10">Catalyzes the transfer of the phosphoribosyl group of 5-phosphorylribose-1-pyrophosphate (PRPP) to anthranilate to yield N-(5'-phosphoribosyl)-anthranilate (PRA).</text>
</comment>
<accession>A0A0H4T1F9</accession>
<feature type="binding site" evidence="10">
    <location>
        <position position="366"/>
    </location>
    <ligand>
        <name>anthranilate</name>
        <dbReference type="ChEBI" id="CHEBI:16567"/>
        <label>2</label>
    </ligand>
</feature>
<keyword evidence="3 10" id="KW-0328">Glycosyltransferase</keyword>
<protein>
    <recommendedName>
        <fullName evidence="10">Anthranilate phosphoribosyltransferase</fullName>
        <ecNumber evidence="10">2.4.2.18</ecNumber>
    </recommendedName>
</protein>
<evidence type="ECO:0000256" key="4">
    <source>
        <dbReference type="ARBA" id="ARBA00022679"/>
    </source>
</evidence>
<dbReference type="InterPro" id="IPR006221">
    <property type="entry name" value="TrpG/PapA_dom"/>
</dbReference>
<evidence type="ECO:0000256" key="3">
    <source>
        <dbReference type="ARBA" id="ARBA00022676"/>
    </source>
</evidence>
<comment type="similarity">
    <text evidence="10">Belongs to the anthranilate phosphoribosyltransferase family.</text>
</comment>
<dbReference type="PRINTS" id="PR00096">
    <property type="entry name" value="GATASE"/>
</dbReference>
<keyword evidence="14" id="KW-0456">Lyase</keyword>
<dbReference type="SUPFAM" id="SSF52418">
    <property type="entry name" value="Nucleoside phosphorylase/phosphoribosyltransferase catalytic domain"/>
    <property type="match status" value="1"/>
</dbReference>
<evidence type="ECO:0000256" key="9">
    <source>
        <dbReference type="ARBA" id="ARBA00061188"/>
    </source>
</evidence>
<feature type="binding site" evidence="10">
    <location>
        <position position="426"/>
    </location>
    <ligand>
        <name>Mg(2+)</name>
        <dbReference type="ChEBI" id="CHEBI:18420"/>
        <label>1</label>
    </ligand>
</feature>
<keyword evidence="6 14" id="KW-0315">Glutamine amidotransferase</keyword>
<comment type="pathway">
    <text evidence="1 10">Amino-acid biosynthesis; L-tryptophan biosynthesis; L-tryptophan from chorismate: step 2/5.</text>
</comment>
<evidence type="ECO:0000259" key="12">
    <source>
        <dbReference type="Pfam" id="PF00591"/>
    </source>
</evidence>
<feature type="binding site" evidence="10">
    <location>
        <begin position="283"/>
        <end position="284"/>
    </location>
    <ligand>
        <name>5-phospho-alpha-D-ribose 1-diphosphate</name>
        <dbReference type="ChEBI" id="CHEBI:58017"/>
    </ligand>
</feature>
<evidence type="ECO:0000256" key="10">
    <source>
        <dbReference type="HAMAP-Rule" id="MF_00211"/>
    </source>
</evidence>
<dbReference type="Gene3D" id="3.40.1030.10">
    <property type="entry name" value="Nucleoside phosphorylase/phosphoribosyltransferase catalytic domain"/>
    <property type="match status" value="1"/>
</dbReference>
<dbReference type="AlphaFoldDB" id="A0A0H4T1F9"/>
<keyword evidence="10" id="KW-0479">Metal-binding</keyword>
<feature type="domain" description="Glycosyl transferase family 3 N-terminal" evidence="13">
    <location>
        <begin position="203"/>
        <end position="264"/>
    </location>
</feature>
<dbReference type="InterPro" id="IPR035902">
    <property type="entry name" value="Nuc_phospho_transferase"/>
</dbReference>
<dbReference type="InterPro" id="IPR000312">
    <property type="entry name" value="Glycosyl_Trfase_fam3"/>
</dbReference>
<dbReference type="PANTHER" id="PTHR43285">
    <property type="entry name" value="ANTHRANILATE PHOSPHORIBOSYLTRANSFERASE"/>
    <property type="match status" value="1"/>
</dbReference>
<comment type="cofactor">
    <cofactor evidence="10">
        <name>Mg(2+)</name>
        <dbReference type="ChEBI" id="CHEBI:18420"/>
    </cofactor>
    <text evidence="10">Binds 2 magnesium ions per monomer.</text>
</comment>
<dbReference type="PRINTS" id="PR00097">
    <property type="entry name" value="ANTSNTHASEII"/>
</dbReference>
<evidence type="ECO:0000256" key="8">
    <source>
        <dbReference type="ARBA" id="ARBA00052328"/>
    </source>
</evidence>
<feature type="binding site" evidence="10">
    <location>
        <position position="292"/>
    </location>
    <ligand>
        <name>Mg(2+)</name>
        <dbReference type="ChEBI" id="CHEBI:18420"/>
        <label>1</label>
    </ligand>
</feature>
<gene>
    <name evidence="14" type="primary">trpGD</name>
    <name evidence="10" type="synonym">trpD</name>
</gene>
<dbReference type="SUPFAM" id="SSF52317">
    <property type="entry name" value="Class I glutamine amidotransferase-like"/>
    <property type="match status" value="1"/>
</dbReference>
<dbReference type="GO" id="GO:0000287">
    <property type="term" value="F:magnesium ion binding"/>
    <property type="evidence" value="ECO:0007669"/>
    <property type="project" value="UniProtKB-UniRule"/>
</dbReference>
<evidence type="ECO:0000256" key="7">
    <source>
        <dbReference type="ARBA" id="ARBA00023141"/>
    </source>
</evidence>
<evidence type="ECO:0000259" key="11">
    <source>
        <dbReference type="Pfam" id="PF00117"/>
    </source>
</evidence>
<dbReference type="GO" id="GO:0000162">
    <property type="term" value="P:L-tryptophan biosynthetic process"/>
    <property type="evidence" value="ECO:0007669"/>
    <property type="project" value="UniProtKB-UniRule"/>
</dbReference>
<dbReference type="UniPathway" id="UPA00035">
    <property type="reaction ID" value="UER00041"/>
</dbReference>
<dbReference type="InterPro" id="IPR029062">
    <property type="entry name" value="Class_I_gatase-like"/>
</dbReference>
<dbReference type="InterPro" id="IPR036320">
    <property type="entry name" value="Glycosyl_Trfase_fam3_N_dom_sf"/>
</dbReference>
<dbReference type="PANTHER" id="PTHR43285:SF2">
    <property type="entry name" value="ANTHRANILATE PHOSPHORIBOSYLTRANSFERASE"/>
    <property type="match status" value="1"/>
</dbReference>
<dbReference type="SUPFAM" id="SSF47648">
    <property type="entry name" value="Nucleoside phosphorylase/phosphoribosyltransferase N-terminal domain"/>
    <property type="match status" value="1"/>
</dbReference>
<feature type="domain" description="Glutamine amidotransferase" evidence="11">
    <location>
        <begin position="4"/>
        <end position="185"/>
    </location>
</feature>
<name>A0A0H4T1F9_9DELT</name>
<dbReference type="InterPro" id="IPR017926">
    <property type="entry name" value="GATASE"/>
</dbReference>
<dbReference type="InterPro" id="IPR017459">
    <property type="entry name" value="Glycosyl_Trfase_fam3_N_dom"/>
</dbReference>
<dbReference type="Pfam" id="PF00591">
    <property type="entry name" value="Glycos_transf_3"/>
    <property type="match status" value="1"/>
</dbReference>
<comment type="subunit">
    <text evidence="10">Homodimer.</text>
</comment>
<feature type="binding site" evidence="10">
    <location>
        <position position="311"/>
    </location>
    <ligand>
        <name>anthranilate</name>
        <dbReference type="ChEBI" id="CHEBI:16567"/>
        <label>1</label>
    </ligand>
</feature>
<keyword evidence="10" id="KW-0460">Magnesium</keyword>
<dbReference type="NCBIfam" id="NF011201">
    <property type="entry name" value="PRK14607.1"/>
    <property type="match status" value="1"/>
</dbReference>
<dbReference type="Pfam" id="PF02885">
    <property type="entry name" value="Glycos_trans_3N"/>
    <property type="match status" value="1"/>
</dbReference>
<feature type="binding site" evidence="10">
    <location>
        <begin position="290"/>
        <end position="293"/>
    </location>
    <ligand>
        <name>5-phospho-alpha-D-ribose 1-diphosphate</name>
        <dbReference type="ChEBI" id="CHEBI:58017"/>
    </ligand>
</feature>
<evidence type="ECO:0000256" key="1">
    <source>
        <dbReference type="ARBA" id="ARBA00004907"/>
    </source>
</evidence>
<keyword evidence="5 10" id="KW-0822">Tryptophan biosynthesis</keyword>
<keyword evidence="7 10" id="KW-0057">Aromatic amino acid biosynthesis</keyword>
<evidence type="ECO:0000256" key="6">
    <source>
        <dbReference type="ARBA" id="ARBA00022962"/>
    </source>
</evidence>
<feature type="binding site" evidence="10">
    <location>
        <position position="425"/>
    </location>
    <ligand>
        <name>Mg(2+)</name>
        <dbReference type="ChEBI" id="CHEBI:18420"/>
        <label>2</label>
    </ligand>
</feature>
<evidence type="ECO:0000259" key="13">
    <source>
        <dbReference type="Pfam" id="PF02885"/>
    </source>
</evidence>
<evidence type="ECO:0000256" key="2">
    <source>
        <dbReference type="ARBA" id="ARBA00022605"/>
    </source>
</evidence>
<organism evidence="14">
    <name type="scientific">uncultured delta proteobacterium Rifle_16ft_4_minimus_184</name>
    <dbReference type="NCBI Taxonomy" id="1665175"/>
    <lineage>
        <taxon>Bacteria</taxon>
        <taxon>Deltaproteobacteria</taxon>
        <taxon>environmental samples</taxon>
    </lineage>
</organism>
<dbReference type="NCBIfam" id="TIGR00566">
    <property type="entry name" value="trpG_papA"/>
    <property type="match status" value="1"/>
</dbReference>
<dbReference type="NCBIfam" id="TIGR01245">
    <property type="entry name" value="trpD"/>
    <property type="match status" value="1"/>
</dbReference>
<dbReference type="EC" id="2.4.2.18" evidence="10"/>
<dbReference type="Pfam" id="PF00117">
    <property type="entry name" value="GATase"/>
    <property type="match status" value="1"/>
</dbReference>
<feature type="domain" description="Glycosyl transferase family 3" evidence="12">
    <location>
        <begin position="273"/>
        <end position="523"/>
    </location>
</feature>
<dbReference type="FunFam" id="3.40.1030.10:FF:000002">
    <property type="entry name" value="Anthranilate phosphoribosyltransferase"/>
    <property type="match status" value="1"/>
</dbReference>
<dbReference type="EMBL" id="KT006965">
    <property type="protein sequence ID" value="AKQ01408.1"/>
    <property type="molecule type" value="Genomic_DNA"/>
</dbReference>
<comment type="similarity">
    <text evidence="9">In the C-terminal section; belongs to the anthranilate phosphoribosyltransferase family.</text>
</comment>
<keyword evidence="2 10" id="KW-0028">Amino-acid biosynthesis</keyword>
<feature type="binding site" evidence="10">
    <location>
        <position position="280"/>
    </location>
    <ligand>
        <name>5-phospho-alpha-D-ribose 1-diphosphate</name>
        <dbReference type="ChEBI" id="CHEBI:58017"/>
    </ligand>
</feature>
<evidence type="ECO:0000313" key="14">
    <source>
        <dbReference type="EMBL" id="AKQ01408.1"/>
    </source>
</evidence>
<dbReference type="PROSITE" id="PS51273">
    <property type="entry name" value="GATASE_TYPE_1"/>
    <property type="match status" value="1"/>
</dbReference>
<dbReference type="Gene3D" id="1.20.970.10">
    <property type="entry name" value="Transferase, Pyrimidine Nucleoside Phosphorylase, Chain C"/>
    <property type="match status" value="1"/>
</dbReference>
<dbReference type="FunFam" id="3.40.50.880:FF:000003">
    <property type="entry name" value="Anthranilate synthase component II"/>
    <property type="match status" value="1"/>
</dbReference>
<dbReference type="GO" id="GO:0016829">
    <property type="term" value="F:lyase activity"/>
    <property type="evidence" value="ECO:0007669"/>
    <property type="project" value="UniProtKB-KW"/>
</dbReference>
<feature type="binding site" evidence="10">
    <location>
        <begin position="308"/>
        <end position="316"/>
    </location>
    <ligand>
        <name>5-phospho-alpha-D-ribose 1-diphosphate</name>
        <dbReference type="ChEBI" id="CHEBI:58017"/>
    </ligand>
</feature>
<comment type="catalytic activity">
    <reaction evidence="8 10">
        <text>N-(5-phospho-beta-D-ribosyl)anthranilate + diphosphate = 5-phospho-alpha-D-ribose 1-diphosphate + anthranilate</text>
        <dbReference type="Rhea" id="RHEA:11768"/>
        <dbReference type="ChEBI" id="CHEBI:16567"/>
        <dbReference type="ChEBI" id="CHEBI:18277"/>
        <dbReference type="ChEBI" id="CHEBI:33019"/>
        <dbReference type="ChEBI" id="CHEBI:58017"/>
        <dbReference type="EC" id="2.4.2.18"/>
    </reaction>
</comment>
<feature type="binding site" evidence="10">
    <location>
        <position position="280"/>
    </location>
    <ligand>
        <name>anthranilate</name>
        <dbReference type="ChEBI" id="CHEBI:16567"/>
        <label>1</label>
    </ligand>
</feature>
<dbReference type="GO" id="GO:0004048">
    <property type="term" value="F:anthranilate phosphoribosyltransferase activity"/>
    <property type="evidence" value="ECO:0007669"/>
    <property type="project" value="UniProtKB-UniRule"/>
</dbReference>
<keyword evidence="4 10" id="KW-0808">Transferase</keyword>
<dbReference type="PRINTS" id="PR00099">
    <property type="entry name" value="CPSGATASE"/>
</dbReference>
<sequence length="537" mass="57032">MIAVIDNYDSFTYNLVQYLSELGAEVSVFRNDAITVEELTRRNPAGLVISPGPGGPDEAGISLDAIRAFENRVPILGVCLGHQCIGQAFGGRIVHAQALMHGKTSRVRHNGKGIFSMVENPMTATRYHSLAVDRGTLPPELEVCAEAEDGEVMGVRHIEKPVFGVQFHPESILTQSGMRILENFLSLIDPSQPVLREFGNIREAIAAVSARKNLSADGMRDAMRMIMSGEASPAQVASFLSCLAMKGETITEIAAAAEVMRQKAIRIVPPAGKEVLDTCGTGGDRSGTFNISTTVAFVAAGAGIAVAKHGNRSVTSRSGSADVLEALGMDLNADTARVQRALDEAGITFMFAPRFHAAMKYAIGPRREIAIRTIFNILGPISNPAGVRRQVVGVYSEELGETYARVLAESGHRHAFVVHGTDGLDEISLAAPTIVWEVREGKVKRFLFDPRPIGFEYVPLGALRGGDAAANATILKGVLSGDPGPARQAVLVNAAFAAVAGGAAADLRDGVRVATRSIDSGAAMERLRAFIAILGKQ</sequence>
<feature type="binding site" evidence="10">
    <location>
        <position position="288"/>
    </location>
    <ligand>
        <name>5-phospho-alpha-D-ribose 1-diphosphate</name>
        <dbReference type="ChEBI" id="CHEBI:58017"/>
    </ligand>
</feature>
<feature type="binding site" evidence="10">
    <location>
        <position position="320"/>
    </location>
    <ligand>
        <name>5-phospho-alpha-D-ribose 1-diphosphate</name>
        <dbReference type="ChEBI" id="CHEBI:58017"/>
    </ligand>
</feature>
<dbReference type="CDD" id="cd01743">
    <property type="entry name" value="GATase1_Anthranilate_Synthase"/>
    <property type="match status" value="1"/>
</dbReference>